<evidence type="ECO:0000313" key="3">
    <source>
        <dbReference type="EMBL" id="KAG9235489.1"/>
    </source>
</evidence>
<keyword evidence="1" id="KW-1133">Transmembrane helix</keyword>
<dbReference type="OrthoDB" id="10058185at2759"/>
<organism evidence="3 4">
    <name type="scientific">Amylocarpus encephaloides</name>
    <dbReference type="NCBI Taxonomy" id="45428"/>
    <lineage>
        <taxon>Eukaryota</taxon>
        <taxon>Fungi</taxon>
        <taxon>Dikarya</taxon>
        <taxon>Ascomycota</taxon>
        <taxon>Pezizomycotina</taxon>
        <taxon>Leotiomycetes</taxon>
        <taxon>Helotiales</taxon>
        <taxon>Helotiales incertae sedis</taxon>
        <taxon>Amylocarpus</taxon>
    </lineage>
</organism>
<dbReference type="GO" id="GO:0004029">
    <property type="term" value="F:aldehyde dehydrogenase (NAD+) activity"/>
    <property type="evidence" value="ECO:0007669"/>
    <property type="project" value="TreeGrafter"/>
</dbReference>
<keyword evidence="1" id="KW-0472">Membrane</keyword>
<accession>A0A9P7YKF9</accession>
<dbReference type="PANTHER" id="PTHR48079">
    <property type="entry name" value="PROTEIN YEEZ"/>
    <property type="match status" value="1"/>
</dbReference>
<dbReference type="GO" id="GO:0016616">
    <property type="term" value="F:oxidoreductase activity, acting on the CH-OH group of donors, NAD or NADP as acceptor"/>
    <property type="evidence" value="ECO:0007669"/>
    <property type="project" value="InterPro"/>
</dbReference>
<reference evidence="3" key="1">
    <citation type="journal article" date="2021" name="IMA Fungus">
        <title>Genomic characterization of three marine fungi, including Emericellopsis atlantica sp. nov. with signatures of a generalist lifestyle and marine biomass degradation.</title>
        <authorList>
            <person name="Hagestad O.C."/>
            <person name="Hou L."/>
            <person name="Andersen J.H."/>
            <person name="Hansen E.H."/>
            <person name="Altermark B."/>
            <person name="Li C."/>
            <person name="Kuhnert E."/>
            <person name="Cox R.J."/>
            <person name="Crous P.W."/>
            <person name="Spatafora J.W."/>
            <person name="Lail K."/>
            <person name="Amirebrahimi M."/>
            <person name="Lipzen A."/>
            <person name="Pangilinan J."/>
            <person name="Andreopoulos W."/>
            <person name="Hayes R.D."/>
            <person name="Ng V."/>
            <person name="Grigoriev I.V."/>
            <person name="Jackson S.A."/>
            <person name="Sutton T.D.S."/>
            <person name="Dobson A.D.W."/>
            <person name="Rama T."/>
        </authorList>
    </citation>
    <scope>NUCLEOTIDE SEQUENCE</scope>
    <source>
        <strain evidence="3">TRa018bII</strain>
    </source>
</reference>
<feature type="domain" description="3-beta hydroxysteroid dehydrogenase/isomerase" evidence="2">
    <location>
        <begin position="17"/>
        <end position="283"/>
    </location>
</feature>
<comment type="caution">
    <text evidence="3">The sequence shown here is derived from an EMBL/GenBank/DDBJ whole genome shotgun (WGS) entry which is preliminary data.</text>
</comment>
<evidence type="ECO:0000256" key="1">
    <source>
        <dbReference type="SAM" id="Phobius"/>
    </source>
</evidence>
<feature type="transmembrane region" description="Helical" evidence="1">
    <location>
        <begin position="284"/>
        <end position="309"/>
    </location>
</feature>
<dbReference type="InterPro" id="IPR051783">
    <property type="entry name" value="NAD(P)-dependent_oxidoreduct"/>
</dbReference>
<dbReference type="EMBL" id="MU251431">
    <property type="protein sequence ID" value="KAG9235489.1"/>
    <property type="molecule type" value="Genomic_DNA"/>
</dbReference>
<dbReference type="Proteomes" id="UP000824998">
    <property type="component" value="Unassembled WGS sequence"/>
</dbReference>
<dbReference type="InterPro" id="IPR036291">
    <property type="entry name" value="NAD(P)-bd_dom_sf"/>
</dbReference>
<name>A0A9P7YKF9_9HELO</name>
<proteinExistence type="predicted"/>
<dbReference type="SUPFAM" id="SSF51735">
    <property type="entry name" value="NAD(P)-binding Rossmann-fold domains"/>
    <property type="match status" value="1"/>
</dbReference>
<dbReference type="GO" id="GO:0006694">
    <property type="term" value="P:steroid biosynthetic process"/>
    <property type="evidence" value="ECO:0007669"/>
    <property type="project" value="InterPro"/>
</dbReference>
<keyword evidence="1" id="KW-0812">Transmembrane</keyword>
<sequence length="369" mass="40916">MQTQDQPKHNVGLPSALVIGGCGQLGYYIVKALLHDKGFGTIHVFSRNPTSNILPEVEYLAGDLGCRTDIEKLLSTVNPVVIFHCSSPSSNSRDLKIFHNVNVAGTKHLLQCARANVSTKAIIYTSSTSIVQGPHEYTEETRSYISTTPSIVQSNYYPITKSIGDRLVLAANEPKTLLTCSLRIAPLIGERDQQMIPPMIKAFHNNRQHYQIGNNTTLFDLVSVHNAAKAHILAAHALLKSSNDSNAAKVDGEAFFITGGYPMLFWDFSRAVYREAGDRTPKEVIMIIPTWLVLGFAILAEFVFGVLTLGRKAPPGLRPFEIRYITSEETFSIEKARKRLGYDPVDDREESIRAGVAWCLKQLADTKQR</sequence>
<keyword evidence="4" id="KW-1185">Reference proteome</keyword>
<gene>
    <name evidence="3" type="ORF">BJ875DRAFT_504019</name>
</gene>
<evidence type="ECO:0000259" key="2">
    <source>
        <dbReference type="Pfam" id="PF01073"/>
    </source>
</evidence>
<dbReference type="InterPro" id="IPR002225">
    <property type="entry name" value="3Beta_OHSteriod_DH/Estase"/>
</dbReference>
<dbReference type="PANTHER" id="PTHR48079:SF6">
    <property type="entry name" value="NAD(P)-BINDING DOMAIN-CONTAINING PROTEIN-RELATED"/>
    <property type="match status" value="1"/>
</dbReference>
<protein>
    <recommendedName>
        <fullName evidence="2">3-beta hydroxysteroid dehydrogenase/isomerase domain-containing protein</fullName>
    </recommendedName>
</protein>
<dbReference type="GO" id="GO:0005737">
    <property type="term" value="C:cytoplasm"/>
    <property type="evidence" value="ECO:0007669"/>
    <property type="project" value="TreeGrafter"/>
</dbReference>
<evidence type="ECO:0000313" key="4">
    <source>
        <dbReference type="Proteomes" id="UP000824998"/>
    </source>
</evidence>
<dbReference type="Gene3D" id="3.40.50.720">
    <property type="entry name" value="NAD(P)-binding Rossmann-like Domain"/>
    <property type="match status" value="1"/>
</dbReference>
<dbReference type="Pfam" id="PF01073">
    <property type="entry name" value="3Beta_HSD"/>
    <property type="match status" value="1"/>
</dbReference>
<dbReference type="AlphaFoldDB" id="A0A9P7YKF9"/>